<protein>
    <submittedName>
        <fullName evidence="2">Uncharacterized protein</fullName>
    </submittedName>
</protein>
<feature type="region of interest" description="Disordered" evidence="1">
    <location>
        <begin position="1"/>
        <end position="30"/>
    </location>
</feature>
<proteinExistence type="predicted"/>
<dbReference type="EMBL" id="CP011509">
    <property type="protein sequence ID" value="AKJ05577.1"/>
    <property type="molecule type" value="Genomic_DNA"/>
</dbReference>
<name>A0AAC8TGT9_9BACT</name>
<dbReference type="AlphaFoldDB" id="A0AAC8TGT9"/>
<evidence type="ECO:0000313" key="3">
    <source>
        <dbReference type="Proteomes" id="UP000035579"/>
    </source>
</evidence>
<gene>
    <name evidence="2" type="ORF">AA314_07203</name>
</gene>
<sequence length="54" mass="5547">MAGSQGELADGHPEPGSEVEPGEVLDVPSSALERSVNVLAGNSFGRRHGGADFR</sequence>
<reference evidence="2 3" key="1">
    <citation type="submission" date="2015-05" db="EMBL/GenBank/DDBJ databases">
        <title>Genome assembly of Archangium gephyra DSM 2261.</title>
        <authorList>
            <person name="Sharma G."/>
            <person name="Subramanian S."/>
        </authorList>
    </citation>
    <scope>NUCLEOTIDE SEQUENCE [LARGE SCALE GENOMIC DNA]</scope>
    <source>
        <strain evidence="2 3">DSM 2261</strain>
    </source>
</reference>
<organism evidence="2 3">
    <name type="scientific">Archangium gephyra</name>
    <dbReference type="NCBI Taxonomy" id="48"/>
    <lineage>
        <taxon>Bacteria</taxon>
        <taxon>Pseudomonadati</taxon>
        <taxon>Myxococcota</taxon>
        <taxon>Myxococcia</taxon>
        <taxon>Myxococcales</taxon>
        <taxon>Cystobacterineae</taxon>
        <taxon>Archangiaceae</taxon>
        <taxon>Archangium</taxon>
    </lineage>
</organism>
<evidence type="ECO:0000313" key="2">
    <source>
        <dbReference type="EMBL" id="AKJ05577.1"/>
    </source>
</evidence>
<evidence type="ECO:0000256" key="1">
    <source>
        <dbReference type="SAM" id="MobiDB-lite"/>
    </source>
</evidence>
<dbReference type="Proteomes" id="UP000035579">
    <property type="component" value="Chromosome"/>
</dbReference>
<accession>A0AAC8TGT9</accession>
<dbReference type="KEGG" id="age:AA314_07203"/>